<accession>A0ACC5SZ00</accession>
<keyword evidence="2" id="KW-1185">Reference proteome</keyword>
<reference evidence="1" key="1">
    <citation type="submission" date="2021-03" db="EMBL/GenBank/DDBJ databases">
        <title>Genomic Encyclopedia of Type Strains, Phase IV (KMG-IV): sequencing the most valuable type-strain genomes for metagenomic binning, comparative biology and taxonomic classification.</title>
        <authorList>
            <person name="Goeker M."/>
        </authorList>
    </citation>
    <scope>NUCLEOTIDE SEQUENCE</scope>
    <source>
        <strain evidence="1">DSM 18131</strain>
    </source>
</reference>
<gene>
    <name evidence="1" type="ORF">J2Z19_003777</name>
</gene>
<sequence length="280" mass="30886">MQNDDFALLAVVDAYKWWISSDYGFLRLTGAVDDCGNPSETGVSAISSTSLRRIAQAYSVSRNIPSDEIDSQAQQVVDLFMKSPPPEISSKDLLTRAQALAALSKKTPMFVKRKDGSNSKRQLASALSKLSWFIHPEGWTIFDKYVGAAVIGQDGSGLAQMSAFYQKLAPSWQARSDEVCSAAERAGFHPFLGYRIIDKYLYCHGLGMYREPGQGRKTSRLIAASTLEEKLSRPAVEEHRRSLNWTLEAFGDPIAGNLRNLVDLVGKSLSELPVFQAATR</sequence>
<protein>
    <submittedName>
        <fullName evidence="1">Uncharacterized protein</fullName>
    </submittedName>
</protein>
<dbReference type="EMBL" id="JAGGJR010000006">
    <property type="protein sequence ID" value="MBP1874053.1"/>
    <property type="molecule type" value="Genomic_DNA"/>
</dbReference>
<comment type="caution">
    <text evidence="1">The sequence shown here is derived from an EMBL/GenBank/DDBJ whole genome shotgun (WGS) entry which is preliminary data.</text>
</comment>
<dbReference type="Proteomes" id="UP000823773">
    <property type="component" value="Unassembled WGS sequence"/>
</dbReference>
<organism evidence="1 2">
    <name type="scientific">Ensifer adhaerens</name>
    <name type="common">Sinorhizobium morelense</name>
    <dbReference type="NCBI Taxonomy" id="106592"/>
    <lineage>
        <taxon>Bacteria</taxon>
        <taxon>Pseudomonadati</taxon>
        <taxon>Pseudomonadota</taxon>
        <taxon>Alphaproteobacteria</taxon>
        <taxon>Hyphomicrobiales</taxon>
        <taxon>Rhizobiaceae</taxon>
        <taxon>Sinorhizobium/Ensifer group</taxon>
        <taxon>Ensifer</taxon>
    </lineage>
</organism>
<name>A0ACC5SZ00_ENSAD</name>
<evidence type="ECO:0000313" key="2">
    <source>
        <dbReference type="Proteomes" id="UP000823773"/>
    </source>
</evidence>
<proteinExistence type="predicted"/>
<evidence type="ECO:0000313" key="1">
    <source>
        <dbReference type="EMBL" id="MBP1874053.1"/>
    </source>
</evidence>